<evidence type="ECO:0000256" key="8">
    <source>
        <dbReference type="PROSITE-ProRule" id="PRU00124"/>
    </source>
</evidence>
<gene>
    <name evidence="10" type="ORF">AMECASPLE_037076</name>
</gene>
<evidence type="ECO:0000256" key="7">
    <source>
        <dbReference type="ARBA" id="ARBA00023157"/>
    </source>
</evidence>
<accession>A0ABV0Y7Q2</accession>
<evidence type="ECO:0000256" key="6">
    <source>
        <dbReference type="ARBA" id="ARBA00023136"/>
    </source>
</evidence>
<feature type="disulfide bond" evidence="8">
    <location>
        <begin position="81"/>
        <end position="96"/>
    </location>
</feature>
<feature type="disulfide bond" evidence="8">
    <location>
        <begin position="44"/>
        <end position="59"/>
    </location>
</feature>
<evidence type="ECO:0000313" key="11">
    <source>
        <dbReference type="Proteomes" id="UP001469553"/>
    </source>
</evidence>
<keyword evidence="3" id="KW-0812">Transmembrane</keyword>
<evidence type="ECO:0000313" key="10">
    <source>
        <dbReference type="EMBL" id="MEQ2289810.1"/>
    </source>
</evidence>
<keyword evidence="6" id="KW-0472">Membrane</keyword>
<evidence type="ECO:0000256" key="1">
    <source>
        <dbReference type="ARBA" id="ARBA00004167"/>
    </source>
</evidence>
<dbReference type="InterPro" id="IPR036055">
    <property type="entry name" value="LDL_receptor-like_sf"/>
</dbReference>
<comment type="caution">
    <text evidence="8">Lacks conserved residue(s) required for the propagation of feature annotation.</text>
</comment>
<evidence type="ECO:0000256" key="9">
    <source>
        <dbReference type="SAM" id="MobiDB-lite"/>
    </source>
</evidence>
<dbReference type="Gene3D" id="4.10.400.10">
    <property type="entry name" value="Low-density Lipoprotein Receptor"/>
    <property type="match status" value="2"/>
</dbReference>
<dbReference type="InterPro" id="IPR050685">
    <property type="entry name" value="LDLR"/>
</dbReference>
<keyword evidence="11" id="KW-1185">Reference proteome</keyword>
<dbReference type="PRINTS" id="PR00261">
    <property type="entry name" value="LDLRECEPTOR"/>
</dbReference>
<evidence type="ECO:0000256" key="3">
    <source>
        <dbReference type="ARBA" id="ARBA00022692"/>
    </source>
</evidence>
<evidence type="ECO:0000256" key="4">
    <source>
        <dbReference type="ARBA" id="ARBA00022737"/>
    </source>
</evidence>
<dbReference type="InterPro" id="IPR023415">
    <property type="entry name" value="LDLR_class-A_CS"/>
</dbReference>
<dbReference type="PANTHER" id="PTHR24270">
    <property type="entry name" value="LOW-DENSITY LIPOPROTEIN RECEPTOR-RELATED"/>
    <property type="match status" value="1"/>
</dbReference>
<keyword evidence="7 8" id="KW-1015">Disulfide bond</keyword>
<dbReference type="InterPro" id="IPR002172">
    <property type="entry name" value="LDrepeatLR_classA_rpt"/>
</dbReference>
<dbReference type="PROSITE" id="PS50068">
    <property type="entry name" value="LDLRA_2"/>
    <property type="match status" value="2"/>
</dbReference>
<name>A0ABV0Y7Q2_9TELE</name>
<dbReference type="Proteomes" id="UP001469553">
    <property type="component" value="Unassembled WGS sequence"/>
</dbReference>
<reference evidence="10 11" key="1">
    <citation type="submission" date="2021-06" db="EMBL/GenBank/DDBJ databases">
        <authorList>
            <person name="Palmer J.M."/>
        </authorList>
    </citation>
    <scope>NUCLEOTIDE SEQUENCE [LARGE SCALE GENOMIC DNA]</scope>
    <source>
        <strain evidence="10 11">AS_MEX2019</strain>
        <tissue evidence="10">Muscle</tissue>
    </source>
</reference>
<evidence type="ECO:0000256" key="5">
    <source>
        <dbReference type="ARBA" id="ARBA00022989"/>
    </source>
</evidence>
<keyword evidence="5" id="KW-1133">Transmembrane helix</keyword>
<dbReference type="CDD" id="cd00112">
    <property type="entry name" value="LDLa"/>
    <property type="match status" value="2"/>
</dbReference>
<comment type="caution">
    <text evidence="10">The sequence shown here is derived from an EMBL/GenBank/DDBJ whole genome shotgun (WGS) entry which is preliminary data.</text>
</comment>
<protein>
    <submittedName>
        <fullName evidence="10">Uncharacterized protein</fullName>
    </submittedName>
</protein>
<feature type="region of interest" description="Disordered" evidence="9">
    <location>
        <begin position="1"/>
        <end position="22"/>
    </location>
</feature>
<sequence length="103" mass="11457">MGRWMEQSPRHPGRKPVGEPPTCSTEQFTCSTGEIGCIPMAWRCDGFPECDDGSDEENCPICSAFQLQCDEGSCIDAQKRCDGEPDCPDKSDEHECNSTFTHY</sequence>
<dbReference type="SUPFAM" id="SSF57424">
    <property type="entry name" value="LDL receptor-like module"/>
    <property type="match status" value="2"/>
</dbReference>
<dbReference type="SMART" id="SM00192">
    <property type="entry name" value="LDLa"/>
    <property type="match status" value="2"/>
</dbReference>
<dbReference type="EMBL" id="JAHRIP010024921">
    <property type="protein sequence ID" value="MEQ2289810.1"/>
    <property type="molecule type" value="Genomic_DNA"/>
</dbReference>
<dbReference type="PROSITE" id="PS01209">
    <property type="entry name" value="LDLRA_1"/>
    <property type="match status" value="2"/>
</dbReference>
<dbReference type="PANTHER" id="PTHR24270:SF62">
    <property type="entry name" value="LOW-DENSITY LIPOPROTEIN RECEPTOR-RELATED PROTEIN 2"/>
    <property type="match status" value="1"/>
</dbReference>
<feature type="disulfide bond" evidence="8">
    <location>
        <begin position="69"/>
        <end position="87"/>
    </location>
</feature>
<organism evidence="10 11">
    <name type="scientific">Ameca splendens</name>
    <dbReference type="NCBI Taxonomy" id="208324"/>
    <lineage>
        <taxon>Eukaryota</taxon>
        <taxon>Metazoa</taxon>
        <taxon>Chordata</taxon>
        <taxon>Craniata</taxon>
        <taxon>Vertebrata</taxon>
        <taxon>Euteleostomi</taxon>
        <taxon>Actinopterygii</taxon>
        <taxon>Neopterygii</taxon>
        <taxon>Teleostei</taxon>
        <taxon>Neoteleostei</taxon>
        <taxon>Acanthomorphata</taxon>
        <taxon>Ovalentaria</taxon>
        <taxon>Atherinomorphae</taxon>
        <taxon>Cyprinodontiformes</taxon>
        <taxon>Goodeidae</taxon>
        <taxon>Ameca</taxon>
    </lineage>
</organism>
<evidence type="ECO:0000256" key="2">
    <source>
        <dbReference type="ARBA" id="ARBA00004308"/>
    </source>
</evidence>
<dbReference type="Pfam" id="PF00057">
    <property type="entry name" value="Ldl_recept_a"/>
    <property type="match status" value="2"/>
</dbReference>
<feature type="disulfide bond" evidence="8">
    <location>
        <begin position="62"/>
        <end position="74"/>
    </location>
</feature>
<proteinExistence type="predicted"/>
<comment type="subcellular location">
    <subcellularLocation>
        <location evidence="2">Endomembrane system</location>
    </subcellularLocation>
    <subcellularLocation>
        <location evidence="1">Membrane</location>
        <topology evidence="1">Single-pass membrane protein</topology>
    </subcellularLocation>
</comment>
<keyword evidence="4" id="KW-0677">Repeat</keyword>